<gene>
    <name evidence="1" type="ORF">CLPU_22c00310</name>
</gene>
<dbReference type="Proteomes" id="UP000037267">
    <property type="component" value="Unassembled WGS sequence"/>
</dbReference>
<evidence type="ECO:0000313" key="2">
    <source>
        <dbReference type="Proteomes" id="UP000037267"/>
    </source>
</evidence>
<proteinExistence type="predicted"/>
<name>A0A0L0W6M4_GOTPU</name>
<dbReference type="AlphaFoldDB" id="A0A0L0W6M4"/>
<evidence type="ECO:0000313" key="1">
    <source>
        <dbReference type="EMBL" id="KNF07179.1"/>
    </source>
</evidence>
<dbReference type="STRING" id="1503.CLPU_22c00310"/>
<protein>
    <submittedName>
        <fullName evidence="1">Uncharacterized protein</fullName>
    </submittedName>
</protein>
<accession>A0A0L0W6M4</accession>
<comment type="caution">
    <text evidence="1">The sequence shown here is derived from an EMBL/GenBank/DDBJ whole genome shotgun (WGS) entry which is preliminary data.</text>
</comment>
<keyword evidence="2" id="KW-1185">Reference proteome</keyword>
<organism evidence="1 2">
    <name type="scientific">Gottschalkia purinilytica</name>
    <name type="common">Clostridium purinilyticum</name>
    <dbReference type="NCBI Taxonomy" id="1503"/>
    <lineage>
        <taxon>Bacteria</taxon>
        <taxon>Bacillati</taxon>
        <taxon>Bacillota</taxon>
        <taxon>Tissierellia</taxon>
        <taxon>Tissierellales</taxon>
        <taxon>Gottschalkiaceae</taxon>
        <taxon>Gottschalkia</taxon>
    </lineage>
</organism>
<reference evidence="2" key="1">
    <citation type="submission" date="2015-07" db="EMBL/GenBank/DDBJ databases">
        <title>Draft genome sequence of the purine-degrading Gottschalkia purinilyticum DSM 1384 (formerly Clostridium purinilyticum).</title>
        <authorList>
            <person name="Poehlein A."/>
            <person name="Schiel-Bengelsdorf B."/>
            <person name="Bengelsdorf F.R."/>
            <person name="Daniel R."/>
            <person name="Duerre P."/>
        </authorList>
    </citation>
    <scope>NUCLEOTIDE SEQUENCE [LARGE SCALE GENOMIC DNA]</scope>
    <source>
        <strain evidence="2">DSM 1384</strain>
    </source>
</reference>
<dbReference type="EMBL" id="LGSS01000022">
    <property type="protein sequence ID" value="KNF07179.1"/>
    <property type="molecule type" value="Genomic_DNA"/>
</dbReference>
<sequence>MKMKETTNLKLKLPEQTDYVNVQDLNDNFTKIDEELNKKATDITEKVVNDHVNNSNIHVTQSDKTLWNNKLDASKYTASDILNKVKTVDGKGSGLDADLLQGKTIEQMREQALQFELPNLYEEGLSHNYVCIGIHNDRAYLLSSSQKSLCRFTLSSGSFGEVSILPAPFYGNGDDAVLDTGSGNHIVAGYITQSGYIILVGIDLSAYTIDIYRLNKDNAWVKTYSTPIPVTRYSTNRYSVKIIQPHYVSSDEVFVAVAINDADYTNRNHHVACYIFSLSERDIIRKYSDLISFDFGPYIATRLSAVLCLPSYVSVSYFPTMHFYFNSSDRQGGIHAYRLVKDKLEKPNASDVLNWPHGLISSNGTVVRIVDVDQTSKKLCFTVSSSSFNGDTSIRTRVLMDTTSKTYKELTPIGKFSFDRTNSACYCMVITAMDSNVQGSTRTRFWKLNI</sequence>